<gene>
    <name evidence="1" type="ORF">Gohar_010680</name>
</gene>
<comment type="caution">
    <text evidence="1">The sequence shown here is derived from an EMBL/GenBank/DDBJ whole genome shotgun (WGS) entry which is preliminary data.</text>
</comment>
<keyword evidence="2" id="KW-1185">Reference proteome</keyword>
<dbReference type="AlphaFoldDB" id="A0A7J9GRK9"/>
<reference evidence="1 2" key="1">
    <citation type="journal article" date="2019" name="Genome Biol. Evol.">
        <title>Insights into the evolution of the New World diploid cottons (Gossypium, subgenus Houzingenia) based on genome sequencing.</title>
        <authorList>
            <person name="Grover C.E."/>
            <person name="Arick M.A. 2nd"/>
            <person name="Thrash A."/>
            <person name="Conover J.L."/>
            <person name="Sanders W.S."/>
            <person name="Peterson D.G."/>
            <person name="Frelichowski J.E."/>
            <person name="Scheffler J.A."/>
            <person name="Scheffler B.E."/>
            <person name="Wendel J.F."/>
        </authorList>
    </citation>
    <scope>NUCLEOTIDE SEQUENCE [LARGE SCALE GENOMIC DNA]</scope>
    <source>
        <strain evidence="1">0</strain>
        <tissue evidence="1">Leaf</tissue>
    </source>
</reference>
<dbReference type="EMBL" id="JABFAD010000006">
    <property type="protein sequence ID" value="MBA0800233.1"/>
    <property type="molecule type" value="Genomic_DNA"/>
</dbReference>
<proteinExistence type="predicted"/>
<sequence length="25" mass="2970">MPAKTRIFSVFMLVKCQNLEKWANN</sequence>
<dbReference type="Proteomes" id="UP000593560">
    <property type="component" value="Unassembled WGS sequence"/>
</dbReference>
<organism evidence="1 2">
    <name type="scientific">Gossypium harknessii</name>
    <dbReference type="NCBI Taxonomy" id="34285"/>
    <lineage>
        <taxon>Eukaryota</taxon>
        <taxon>Viridiplantae</taxon>
        <taxon>Streptophyta</taxon>
        <taxon>Embryophyta</taxon>
        <taxon>Tracheophyta</taxon>
        <taxon>Spermatophyta</taxon>
        <taxon>Magnoliopsida</taxon>
        <taxon>eudicotyledons</taxon>
        <taxon>Gunneridae</taxon>
        <taxon>Pentapetalae</taxon>
        <taxon>rosids</taxon>
        <taxon>malvids</taxon>
        <taxon>Malvales</taxon>
        <taxon>Malvaceae</taxon>
        <taxon>Malvoideae</taxon>
        <taxon>Gossypium</taxon>
    </lineage>
</organism>
<protein>
    <submittedName>
        <fullName evidence="1">Uncharacterized protein</fullName>
    </submittedName>
</protein>
<accession>A0A7J9GRK9</accession>
<name>A0A7J9GRK9_9ROSI</name>
<evidence type="ECO:0000313" key="1">
    <source>
        <dbReference type="EMBL" id="MBA0800233.1"/>
    </source>
</evidence>
<evidence type="ECO:0000313" key="2">
    <source>
        <dbReference type="Proteomes" id="UP000593560"/>
    </source>
</evidence>